<evidence type="ECO:0000313" key="1">
    <source>
        <dbReference type="EMBL" id="KUG57484.1"/>
    </source>
</evidence>
<dbReference type="InterPro" id="IPR011009">
    <property type="entry name" value="Kinase-like_dom_sf"/>
</dbReference>
<dbReference type="STRING" id="767452.AVL62_13800"/>
<sequence>MEVVPAVTAVEHLTYDRLLDEQPAAAGFTMSIASTVKLARAGTVFVKAGQVGTAAGDAVTTGAQLAPVIGDLGPPLVGHLIVEGWSVAVYDFIAGTALGRWDESAVLEMAEISFRLRERVDPSPITDTTPYAQEFAPLLGCWEALEDPNHPDRRSVEHIVGLDLPNGFEVSALAELERRWFEALGPGRALQHGDLRADNVVREPSGRLWLVDWTHKWTAPGWADLVRLAPDMAAHGGQDPEAFLRRSAWNDAPRDGVDVMLAGLAGRCWRDGHLPAAPGLPHLRQMQLEQGDAILHWLAVRAGLR</sequence>
<name>A0A0W8IC20_9MICO</name>
<dbReference type="Proteomes" id="UP000054837">
    <property type="component" value="Unassembled WGS sequence"/>
</dbReference>
<dbReference type="SUPFAM" id="SSF56112">
    <property type="entry name" value="Protein kinase-like (PK-like)"/>
    <property type="match status" value="1"/>
</dbReference>
<comment type="caution">
    <text evidence="1">The sequence shown here is derived from an EMBL/GenBank/DDBJ whole genome shotgun (WGS) entry which is preliminary data.</text>
</comment>
<gene>
    <name evidence="1" type="ORF">AVL62_13800</name>
</gene>
<proteinExistence type="predicted"/>
<organism evidence="1 2">
    <name type="scientific">Serinicoccus chungangensis</name>
    <dbReference type="NCBI Taxonomy" id="767452"/>
    <lineage>
        <taxon>Bacteria</taxon>
        <taxon>Bacillati</taxon>
        <taxon>Actinomycetota</taxon>
        <taxon>Actinomycetes</taxon>
        <taxon>Micrococcales</taxon>
        <taxon>Ornithinimicrobiaceae</taxon>
        <taxon>Serinicoccus</taxon>
    </lineage>
</organism>
<evidence type="ECO:0000313" key="2">
    <source>
        <dbReference type="Proteomes" id="UP000054837"/>
    </source>
</evidence>
<dbReference type="EMBL" id="LQBL01000005">
    <property type="protein sequence ID" value="KUG57484.1"/>
    <property type="molecule type" value="Genomic_DNA"/>
</dbReference>
<reference evidence="1 2" key="1">
    <citation type="submission" date="2015-12" db="EMBL/GenBank/DDBJ databases">
        <title>Serinicoccus chungangenesis strain CD08_5 genome sequencing and assembly.</title>
        <authorList>
            <person name="Chander A.M."/>
            <person name="Kaur G."/>
            <person name="Nair G.R."/>
            <person name="Dhawan D.K."/>
            <person name="Kochhar R.K."/>
            <person name="Mayilraj S."/>
            <person name="Bhadada S.K."/>
        </authorList>
    </citation>
    <scope>NUCLEOTIDE SEQUENCE [LARGE SCALE GENOMIC DNA]</scope>
    <source>
        <strain evidence="1 2">CD08_5</strain>
    </source>
</reference>
<dbReference type="Gene3D" id="1.10.510.10">
    <property type="entry name" value="Transferase(Phosphotransferase) domain 1"/>
    <property type="match status" value="1"/>
</dbReference>
<accession>A0A0W8IC20</accession>
<dbReference type="AlphaFoldDB" id="A0A0W8IC20"/>
<keyword evidence="2" id="KW-1185">Reference proteome</keyword>
<protein>
    <recommendedName>
        <fullName evidence="3">Aminoglycoside phosphotransferase domain-containing protein</fullName>
    </recommendedName>
</protein>
<evidence type="ECO:0008006" key="3">
    <source>
        <dbReference type="Google" id="ProtNLM"/>
    </source>
</evidence>